<dbReference type="KEGG" id="ebz:J7S26_03175"/>
<reference evidence="2 4" key="1">
    <citation type="submission" date="2019-11" db="EMBL/GenBank/DDBJ databases">
        <title>Eggerthellaceae novel genus isolated from the rectal contents of marmort.</title>
        <authorList>
            <person name="Zhang G."/>
        </authorList>
    </citation>
    <scope>NUCLEOTIDE SEQUENCE [LARGE SCALE GENOMIC DNA]</scope>
    <source>
        <strain evidence="2">Zg-886</strain>
        <strain evidence="4">zg-886</strain>
    </source>
</reference>
<dbReference type="AlphaFoldDB" id="A0A9E6MRI3"/>
<reference evidence="3" key="2">
    <citation type="submission" date="2021-04" db="EMBL/GenBank/DDBJ databases">
        <title>Novel species in family Eggerthellaceae.</title>
        <authorList>
            <person name="Zhang G."/>
        </authorList>
    </citation>
    <scope>NUCLEOTIDE SEQUENCE</scope>
    <source>
        <strain evidence="3">Zg-886</strain>
    </source>
</reference>
<evidence type="ECO:0000313" key="5">
    <source>
        <dbReference type="Proteomes" id="UP000671910"/>
    </source>
</evidence>
<keyword evidence="4" id="KW-1185">Reference proteome</keyword>
<feature type="region of interest" description="Disordered" evidence="1">
    <location>
        <begin position="120"/>
        <end position="141"/>
    </location>
</feature>
<evidence type="ECO:0000313" key="4">
    <source>
        <dbReference type="Proteomes" id="UP000636394"/>
    </source>
</evidence>
<evidence type="ECO:0000256" key="1">
    <source>
        <dbReference type="SAM" id="MobiDB-lite"/>
    </source>
</evidence>
<dbReference type="EMBL" id="WPCR01000007">
    <property type="protein sequence ID" value="NHM14452.1"/>
    <property type="molecule type" value="Genomic_DNA"/>
</dbReference>
<accession>A0A9E6MRI3</accession>
<gene>
    <name evidence="2" type="ORF">GMI68_06695</name>
    <name evidence="3" type="ORF">J7S26_03175</name>
</gene>
<name>A0A9E6MRI3_9ACTN</name>
<dbReference type="Proteomes" id="UP000636394">
    <property type="component" value="Unassembled WGS sequence"/>
</dbReference>
<evidence type="ECO:0000313" key="3">
    <source>
        <dbReference type="EMBL" id="QTU84926.1"/>
    </source>
</evidence>
<protein>
    <submittedName>
        <fullName evidence="3">Uncharacterized protein</fullName>
    </submittedName>
</protein>
<sequence length="141" mass="16806">MAENVEWTTRQVEVMRDNAHLGVEGVRRALKDACGIERTRDSIKMYASRNRISLRVQTRCPACGAPNVRLNKLTGLCRRCNYERNIEQQKVYSQMLEDERRLAEEAEDLDDMRRTYDMMRQRNSRFRRKHGLQTRKRDVKT</sequence>
<feature type="compositionally biased region" description="Basic residues" evidence="1">
    <location>
        <begin position="122"/>
        <end position="141"/>
    </location>
</feature>
<proteinExistence type="predicted"/>
<dbReference type="RefSeq" id="WP_166339699.1">
    <property type="nucleotide sequence ID" value="NZ_CP072829.1"/>
</dbReference>
<dbReference type="Proteomes" id="UP000671910">
    <property type="component" value="Chromosome"/>
</dbReference>
<dbReference type="EMBL" id="CP072829">
    <property type="protein sequence ID" value="QTU84926.1"/>
    <property type="molecule type" value="Genomic_DNA"/>
</dbReference>
<organism evidence="3 5">
    <name type="scientific">Xiamenia xianingshaonis</name>
    <dbReference type="NCBI Taxonomy" id="2682776"/>
    <lineage>
        <taxon>Bacteria</taxon>
        <taxon>Bacillati</taxon>
        <taxon>Actinomycetota</taxon>
        <taxon>Coriobacteriia</taxon>
        <taxon>Eggerthellales</taxon>
        <taxon>Eggerthellaceae</taxon>
        <taxon>Xiamenia</taxon>
    </lineage>
</organism>
<evidence type="ECO:0000313" key="2">
    <source>
        <dbReference type="EMBL" id="NHM14452.1"/>
    </source>
</evidence>